<evidence type="ECO:0000256" key="1">
    <source>
        <dbReference type="ARBA" id="ARBA00004651"/>
    </source>
</evidence>
<dbReference type="Gene3D" id="1.20.1250.20">
    <property type="entry name" value="MFS general substrate transporter like domains"/>
    <property type="match status" value="1"/>
</dbReference>
<dbReference type="EMBL" id="RPFW01000001">
    <property type="protein sequence ID" value="TVZ06135.1"/>
    <property type="molecule type" value="Genomic_DNA"/>
</dbReference>
<dbReference type="InterPro" id="IPR036259">
    <property type="entry name" value="MFS_trans_sf"/>
</dbReference>
<keyword evidence="9" id="KW-1185">Reference proteome</keyword>
<organism evidence="8 9">
    <name type="scientific">Trebonia kvetii</name>
    <dbReference type="NCBI Taxonomy" id="2480626"/>
    <lineage>
        <taxon>Bacteria</taxon>
        <taxon>Bacillati</taxon>
        <taxon>Actinomycetota</taxon>
        <taxon>Actinomycetes</taxon>
        <taxon>Streptosporangiales</taxon>
        <taxon>Treboniaceae</taxon>
        <taxon>Trebonia</taxon>
    </lineage>
</organism>
<keyword evidence="2" id="KW-1003">Cell membrane</keyword>
<keyword evidence="3 7" id="KW-0812">Transmembrane</keyword>
<feature type="transmembrane region" description="Helical" evidence="7">
    <location>
        <begin position="51"/>
        <end position="73"/>
    </location>
</feature>
<dbReference type="InterPro" id="IPR022324">
    <property type="entry name" value="Bacilysin_exporter_BacE_put"/>
</dbReference>
<comment type="caution">
    <text evidence="8">The sequence shown here is derived from an EMBL/GenBank/DDBJ whole genome shotgun (WGS) entry which is preliminary data.</text>
</comment>
<evidence type="ECO:0000256" key="7">
    <source>
        <dbReference type="SAM" id="Phobius"/>
    </source>
</evidence>
<feature type="transmembrane region" description="Helical" evidence="7">
    <location>
        <begin position="168"/>
        <end position="197"/>
    </location>
</feature>
<dbReference type="GO" id="GO:0022857">
    <property type="term" value="F:transmembrane transporter activity"/>
    <property type="evidence" value="ECO:0007669"/>
    <property type="project" value="InterPro"/>
</dbReference>
<feature type="compositionally biased region" description="Basic and acidic residues" evidence="6">
    <location>
        <begin position="11"/>
        <end position="24"/>
    </location>
</feature>
<feature type="region of interest" description="Disordered" evidence="6">
    <location>
        <begin position="1"/>
        <end position="33"/>
    </location>
</feature>
<dbReference type="PRINTS" id="PR01988">
    <property type="entry name" value="EXPORTERBACE"/>
</dbReference>
<feature type="transmembrane region" description="Helical" evidence="7">
    <location>
        <begin position="374"/>
        <end position="397"/>
    </location>
</feature>
<feature type="transmembrane region" description="Helical" evidence="7">
    <location>
        <begin position="315"/>
        <end position="334"/>
    </location>
</feature>
<accession>A0A6P2C6K6</accession>
<protein>
    <submittedName>
        <fullName evidence="8">MFS transporter</fullName>
    </submittedName>
</protein>
<evidence type="ECO:0000313" key="8">
    <source>
        <dbReference type="EMBL" id="TVZ06135.1"/>
    </source>
</evidence>
<comment type="subcellular location">
    <subcellularLocation>
        <location evidence="1">Cell membrane</location>
        <topology evidence="1">Multi-pass membrane protein</topology>
    </subcellularLocation>
</comment>
<keyword evidence="5 7" id="KW-0472">Membrane</keyword>
<feature type="transmembrane region" description="Helical" evidence="7">
    <location>
        <begin position="80"/>
        <end position="101"/>
    </location>
</feature>
<proteinExistence type="predicted"/>
<dbReference type="Proteomes" id="UP000460272">
    <property type="component" value="Unassembled WGS sequence"/>
</dbReference>
<evidence type="ECO:0000256" key="6">
    <source>
        <dbReference type="SAM" id="MobiDB-lite"/>
    </source>
</evidence>
<keyword evidence="4 7" id="KW-1133">Transmembrane helix</keyword>
<dbReference type="CDD" id="cd06173">
    <property type="entry name" value="MFS_MefA_like"/>
    <property type="match status" value="1"/>
</dbReference>
<feature type="transmembrane region" description="Helical" evidence="7">
    <location>
        <begin position="121"/>
        <end position="147"/>
    </location>
</feature>
<dbReference type="PANTHER" id="PTHR23513">
    <property type="entry name" value="INTEGRAL MEMBRANE EFFLUX PROTEIN-RELATED"/>
    <property type="match status" value="1"/>
</dbReference>
<evidence type="ECO:0000256" key="4">
    <source>
        <dbReference type="ARBA" id="ARBA00022989"/>
    </source>
</evidence>
<evidence type="ECO:0000256" key="3">
    <source>
        <dbReference type="ARBA" id="ARBA00022692"/>
    </source>
</evidence>
<evidence type="ECO:0000256" key="5">
    <source>
        <dbReference type="ARBA" id="ARBA00023136"/>
    </source>
</evidence>
<evidence type="ECO:0000313" key="9">
    <source>
        <dbReference type="Proteomes" id="UP000460272"/>
    </source>
</evidence>
<dbReference type="OrthoDB" id="3227279at2"/>
<feature type="transmembrane region" description="Helical" evidence="7">
    <location>
        <begin position="403"/>
        <end position="424"/>
    </location>
</feature>
<dbReference type="InterPro" id="IPR011701">
    <property type="entry name" value="MFS"/>
</dbReference>
<gene>
    <name evidence="8" type="ORF">EAS64_01410</name>
</gene>
<sequence>MAIGDWSSRMRGAEPCRPGTEKNKGVAVSPSPARRPSFREVFAVPEFRTLWVSYVLSAVGDRLALVALTLLVYDRSRSPFLAAVTFASGLVPYLVGGMFLSGLADRLPRRSVMVGCDLLRLLLVGAMLIPAVPLAAMIGLLYAVTLLQPPFDAARSASVREALEGERYPLAMAIMGSTTRVVLVAGSAAGGLVVALFSARPALAADAATFAVSALLIRFGVPARKAAASGEDQPSPLGQLTEGIRLVFGDPALRTLVGLGWLAAFYEVPEGIAAPYAGRLGGGAVAVGLLIAASQLGAAISTPLFTKKIGPLTRLTWMGPMAILACAILAVTVLRPNLVASMGIFALSNSFAMYQLAANTAFVERIPNEKRGQAFGLATAGLIVGQGIAFALAGAAAEVVPPSTVVALSGGIGAVIAGGLAIRWRGMSPAVGRHTARHLGREASLTGQTPIHAARSN</sequence>
<feature type="transmembrane region" description="Helical" evidence="7">
    <location>
        <begin position="340"/>
        <end position="362"/>
    </location>
</feature>
<dbReference type="GO" id="GO:0005886">
    <property type="term" value="C:plasma membrane"/>
    <property type="evidence" value="ECO:0007669"/>
    <property type="project" value="UniProtKB-SubCell"/>
</dbReference>
<dbReference type="PANTHER" id="PTHR23513:SF11">
    <property type="entry name" value="STAPHYLOFERRIN A TRANSPORTER"/>
    <property type="match status" value="1"/>
</dbReference>
<dbReference type="Pfam" id="PF07690">
    <property type="entry name" value="MFS_1"/>
    <property type="match status" value="1"/>
</dbReference>
<dbReference type="AlphaFoldDB" id="A0A6P2C6K6"/>
<name>A0A6P2C6K6_9ACTN</name>
<reference evidence="8 9" key="1">
    <citation type="submission" date="2018-11" db="EMBL/GenBank/DDBJ databases">
        <title>Trebonia kvetii gen.nov., sp.nov., a novel acidophilic actinobacterium, and proposal of the new actinobacterial family Treboniaceae fam. nov.</title>
        <authorList>
            <person name="Rapoport D."/>
            <person name="Sagova-Mareckova M."/>
            <person name="Sedlacek I."/>
            <person name="Provaznik J."/>
            <person name="Kralova S."/>
            <person name="Pavlinic D."/>
            <person name="Benes V."/>
            <person name="Kopecky J."/>
        </authorList>
    </citation>
    <scope>NUCLEOTIDE SEQUENCE [LARGE SCALE GENOMIC DNA]</scope>
    <source>
        <strain evidence="8 9">15Tr583</strain>
    </source>
</reference>
<evidence type="ECO:0000256" key="2">
    <source>
        <dbReference type="ARBA" id="ARBA00022475"/>
    </source>
</evidence>
<dbReference type="SUPFAM" id="SSF103473">
    <property type="entry name" value="MFS general substrate transporter"/>
    <property type="match status" value="1"/>
</dbReference>